<dbReference type="EMBL" id="KC246802">
    <property type="protein sequence ID" value="AHF24695.1"/>
    <property type="molecule type" value="Genomic_DNA"/>
</dbReference>
<evidence type="ECO:0000256" key="5">
    <source>
        <dbReference type="ARBA" id="ARBA00022801"/>
    </source>
</evidence>
<comment type="catalytic activity">
    <reaction evidence="1 9">
        <text>Endohydrolysis of (1-&gt;4)-beta-D-xylosidic linkages in xylans.</text>
        <dbReference type="EC" id="3.2.1.8"/>
    </reaction>
</comment>
<evidence type="ECO:0000256" key="1">
    <source>
        <dbReference type="ARBA" id="ARBA00000681"/>
    </source>
</evidence>
<name>W0FNX2_9BACT</name>
<dbReference type="GO" id="GO:0031176">
    <property type="term" value="F:endo-1,4-beta-xylanase activity"/>
    <property type="evidence" value="ECO:0007669"/>
    <property type="project" value="UniProtKB-EC"/>
</dbReference>
<keyword evidence="3 11" id="KW-0858">Xylan degradation</keyword>
<dbReference type="InterPro" id="IPR044846">
    <property type="entry name" value="GH10"/>
</dbReference>
<sequence>MKFYDDIREHAENIIKDKGDNMKQYANKQATAKLHLVNPDGTPAANQQVQADQTSHKFLFGCGAFDTVEMMKTQDEKKKAFLRERMEKWLKLFNYGTLPFYWGRYEPEEGKTAYPETIAAARWLRERGVQVKGHPLCWHTACAPWLMQYSNGEILRRQIERIHRDVSAFRDVISLWDVINEVVIMPVFDRYDNAITRICKELGRVRLVKEVFTAAKETDPNAVLLINDFNTSVKYEELIEALLEADVPISAIGIQSHQHQGYWGAEKLNDVLERFSRFGLPIHFTENTLISGEIMPPHIVDLNDWQMDEWPSTPEYEERQAREICEMYTILFSHPLVEAITTWDFNDGCWLKAPSGFVHEDNSEKPSYYALQELIHGEWETHETLVSDDNGIITLTGFKGGYTLLTAAGSVEITLDGDTEGKAVLK</sequence>
<comment type="similarity">
    <text evidence="2 9">Belongs to the glycosyl hydrolase 10 (cellulase F) family.</text>
</comment>
<evidence type="ECO:0000313" key="11">
    <source>
        <dbReference type="EMBL" id="AHF24695.1"/>
    </source>
</evidence>
<dbReference type="PANTHER" id="PTHR31490:SF88">
    <property type="entry name" value="BETA-XYLANASE"/>
    <property type="match status" value="1"/>
</dbReference>
<dbReference type="SUPFAM" id="SSF51445">
    <property type="entry name" value="(Trans)glycosidases"/>
    <property type="match status" value="1"/>
</dbReference>
<evidence type="ECO:0000256" key="9">
    <source>
        <dbReference type="RuleBase" id="RU361174"/>
    </source>
</evidence>
<dbReference type="InterPro" id="IPR001000">
    <property type="entry name" value="GH10_dom"/>
</dbReference>
<keyword evidence="5 9" id="KW-0378">Hydrolase</keyword>
<evidence type="ECO:0000256" key="8">
    <source>
        <dbReference type="ARBA" id="ARBA00023326"/>
    </source>
</evidence>
<dbReference type="Gene3D" id="3.20.20.80">
    <property type="entry name" value="Glycosidases"/>
    <property type="match status" value="1"/>
</dbReference>
<dbReference type="EC" id="3.2.1.8" evidence="9"/>
<accession>W0FNX2</accession>
<keyword evidence="8 9" id="KW-0624">Polysaccharide degradation</keyword>
<organism evidence="11">
    <name type="scientific">uncultured bacterium Contig1584b</name>
    <dbReference type="NCBI Taxonomy" id="1393461"/>
    <lineage>
        <taxon>Bacteria</taxon>
        <taxon>environmental samples</taxon>
    </lineage>
</organism>
<dbReference type="Pfam" id="PF00331">
    <property type="entry name" value="Glyco_hydro_10"/>
    <property type="match status" value="1"/>
</dbReference>
<dbReference type="PROSITE" id="PS51760">
    <property type="entry name" value="GH10_2"/>
    <property type="match status" value="1"/>
</dbReference>
<feature type="domain" description="GH10" evidence="10">
    <location>
        <begin position="44"/>
        <end position="374"/>
    </location>
</feature>
<keyword evidence="4" id="KW-0732">Signal</keyword>
<evidence type="ECO:0000256" key="2">
    <source>
        <dbReference type="ARBA" id="ARBA00007495"/>
    </source>
</evidence>
<dbReference type="PRINTS" id="PR00134">
    <property type="entry name" value="GLHYDRLASE10"/>
</dbReference>
<dbReference type="PANTHER" id="PTHR31490">
    <property type="entry name" value="GLYCOSYL HYDROLASE"/>
    <property type="match status" value="1"/>
</dbReference>
<evidence type="ECO:0000256" key="6">
    <source>
        <dbReference type="ARBA" id="ARBA00023277"/>
    </source>
</evidence>
<evidence type="ECO:0000256" key="7">
    <source>
        <dbReference type="ARBA" id="ARBA00023295"/>
    </source>
</evidence>
<evidence type="ECO:0000256" key="3">
    <source>
        <dbReference type="ARBA" id="ARBA00022651"/>
    </source>
</evidence>
<protein>
    <recommendedName>
        <fullName evidence="9">Beta-xylanase</fullName>
        <ecNumber evidence="9">3.2.1.8</ecNumber>
    </recommendedName>
</protein>
<proteinExistence type="inferred from homology"/>
<evidence type="ECO:0000259" key="10">
    <source>
        <dbReference type="PROSITE" id="PS51760"/>
    </source>
</evidence>
<reference evidence="11" key="1">
    <citation type="journal article" date="2013" name="PLoS ONE">
        <title>Metagenomic insights into the carbohydrate-active enzymes carried by the microorganisms adhering to solid digesta in the rumen of cows.</title>
        <authorList>
            <person name="Wang L."/>
            <person name="Hatem A."/>
            <person name="Catalyurek U.V."/>
            <person name="Morrison M."/>
            <person name="Yu Z."/>
        </authorList>
    </citation>
    <scope>NUCLEOTIDE SEQUENCE</scope>
</reference>
<keyword evidence="6 9" id="KW-0119">Carbohydrate metabolism</keyword>
<evidence type="ECO:0000256" key="4">
    <source>
        <dbReference type="ARBA" id="ARBA00022729"/>
    </source>
</evidence>
<keyword evidence="7 9" id="KW-0326">Glycosidase</keyword>
<dbReference type="GO" id="GO:0045493">
    <property type="term" value="P:xylan catabolic process"/>
    <property type="evidence" value="ECO:0007669"/>
    <property type="project" value="UniProtKB-KW"/>
</dbReference>
<dbReference type="SMART" id="SM00633">
    <property type="entry name" value="Glyco_10"/>
    <property type="match status" value="1"/>
</dbReference>
<dbReference type="InterPro" id="IPR017853">
    <property type="entry name" value="GH"/>
</dbReference>
<dbReference type="AlphaFoldDB" id="W0FNX2"/>